<gene>
    <name evidence="7" type="ORF">BUZ61_18365</name>
</gene>
<keyword evidence="4 6" id="KW-1133">Transmembrane helix</keyword>
<organism evidence="7 8">
    <name type="scientific">Staphylococcus nepalensis</name>
    <dbReference type="NCBI Taxonomy" id="214473"/>
    <lineage>
        <taxon>Bacteria</taxon>
        <taxon>Bacillati</taxon>
        <taxon>Bacillota</taxon>
        <taxon>Bacilli</taxon>
        <taxon>Bacillales</taxon>
        <taxon>Staphylococcaceae</taxon>
        <taxon>Staphylococcus</taxon>
    </lineage>
</organism>
<dbReference type="PANTHER" id="PTHR42703">
    <property type="entry name" value="NADH DEHYDROGENASE"/>
    <property type="match status" value="1"/>
</dbReference>
<protein>
    <submittedName>
        <fullName evidence="7">Cation:proton antiporter</fullName>
    </submittedName>
</protein>
<evidence type="ECO:0000256" key="6">
    <source>
        <dbReference type="SAM" id="Phobius"/>
    </source>
</evidence>
<feature type="non-terminal residue" evidence="7">
    <location>
        <position position="145"/>
    </location>
</feature>
<dbReference type="InterPro" id="IPR050586">
    <property type="entry name" value="CPA3_Na-H_Antiporter_D"/>
</dbReference>
<evidence type="ECO:0000256" key="1">
    <source>
        <dbReference type="ARBA" id="ARBA00004651"/>
    </source>
</evidence>
<dbReference type="EMBL" id="PZHR01000983">
    <property type="protein sequence ID" value="PTK39935.1"/>
    <property type="molecule type" value="Genomic_DNA"/>
</dbReference>
<name>A0A2T4S4M4_9STAP</name>
<accession>A0A2T4S4M4</accession>
<proteinExistence type="predicted"/>
<feature type="transmembrane region" description="Helical" evidence="6">
    <location>
        <begin position="69"/>
        <end position="92"/>
    </location>
</feature>
<comment type="caution">
    <text evidence="7">The sequence shown here is derived from an EMBL/GenBank/DDBJ whole genome shotgun (WGS) entry which is preliminary data.</text>
</comment>
<feature type="non-terminal residue" evidence="7">
    <location>
        <position position="1"/>
    </location>
</feature>
<evidence type="ECO:0000313" key="8">
    <source>
        <dbReference type="Proteomes" id="UP000240400"/>
    </source>
</evidence>
<feature type="transmembrane region" description="Helical" evidence="6">
    <location>
        <begin position="30"/>
        <end position="49"/>
    </location>
</feature>
<evidence type="ECO:0000256" key="2">
    <source>
        <dbReference type="ARBA" id="ARBA00022475"/>
    </source>
</evidence>
<reference evidence="7 8" key="1">
    <citation type="journal article" date="2016" name="Front. Microbiol.">
        <title>Comprehensive Phylogenetic Analysis of Bovine Non-aureus Staphylococci Species Based on Whole-Genome Sequencing.</title>
        <authorList>
            <person name="Naushad S."/>
            <person name="Barkema H.W."/>
            <person name="Luby C."/>
            <person name="Condas L.A."/>
            <person name="Nobrega D.B."/>
            <person name="Carson D.A."/>
            <person name="De Buck J."/>
        </authorList>
    </citation>
    <scope>NUCLEOTIDE SEQUENCE [LARGE SCALE GENOMIC DNA]</scope>
    <source>
        <strain evidence="7 8">SNUC 4337</strain>
    </source>
</reference>
<feature type="transmembrane region" description="Helical" evidence="6">
    <location>
        <begin position="127"/>
        <end position="144"/>
    </location>
</feature>
<dbReference type="AlphaFoldDB" id="A0A2T4S4M4"/>
<keyword evidence="3 6" id="KW-0812">Transmembrane</keyword>
<evidence type="ECO:0000313" key="7">
    <source>
        <dbReference type="EMBL" id="PTK39935.1"/>
    </source>
</evidence>
<comment type="subcellular location">
    <subcellularLocation>
        <location evidence="1">Cell membrane</location>
        <topology evidence="1">Multi-pass membrane protein</topology>
    </subcellularLocation>
</comment>
<dbReference type="PANTHER" id="PTHR42703:SF1">
    <property type="entry name" value="NA(+)_H(+) ANTIPORTER SUBUNIT D1"/>
    <property type="match status" value="1"/>
</dbReference>
<evidence type="ECO:0000256" key="4">
    <source>
        <dbReference type="ARBA" id="ARBA00022989"/>
    </source>
</evidence>
<evidence type="ECO:0000256" key="3">
    <source>
        <dbReference type="ARBA" id="ARBA00022692"/>
    </source>
</evidence>
<dbReference type="Proteomes" id="UP000240400">
    <property type="component" value="Unassembled WGS sequence"/>
</dbReference>
<evidence type="ECO:0000256" key="5">
    <source>
        <dbReference type="ARBA" id="ARBA00023136"/>
    </source>
</evidence>
<keyword evidence="5 6" id="KW-0472">Membrane</keyword>
<feature type="transmembrane region" description="Helical" evidence="6">
    <location>
        <begin position="104"/>
        <end position="121"/>
    </location>
</feature>
<dbReference type="GO" id="GO:0005886">
    <property type="term" value="C:plasma membrane"/>
    <property type="evidence" value="ECO:0007669"/>
    <property type="project" value="UniProtKB-SubCell"/>
</dbReference>
<feature type="transmembrane region" description="Helical" evidence="6">
    <location>
        <begin position="6"/>
        <end position="23"/>
    </location>
</feature>
<keyword evidence="2" id="KW-1003">Cell membrane</keyword>
<sequence>MMLIPLLLPLVTGLILFFFKERLMVTRRIAITIQIINTAVSAYLLAYVYQHQPLVINFGDWQPPFGIQFVGDTLSIFFVTIANFVVTCVIYFGFGKREHLANRYFLPSFILFMLTGVNGSFLTADIFNLYVMFEIMLIASFVLLT</sequence>